<sequence>QAGGGAPAQTTSRTSQIQSFSPTVSNYIRQIYDEVSAQHDLRSGLGVREWLEKEQIRSADGLQSMKDVGELSFEGFVDLLKSEHGNAMSFANSKQDLSYPISNYFISSSHNTYLTGNQLSSDSSVDAYKNVLLRGCRCVEIDVWDGDDPSSSEDEGEDEELNRGLRDRLKLGFLKRKSSKDKRTSPSKSEGKKKASPAGRSGDERITPWRSQSFRAEPRVLHGYTATKEIPFRAVCETIRDYGFVTSDLPVIISLEVHTSHEQQAIMVEIMQETWRGMLVDLQRDNLDADPMNLQLPPLKALYKKILIKVKYTPPKPPGEEPKPTLVPKQEAVVSSSSSSSDEELSPSGERVKKAKMIEALSRLGVYTRSYHFKDFKSPEAQIPTHIFSLSERALMEVHENTPTDLFKHNKSFLMRAYPKGIRFSSSNLDPSPFWRKGVQIVALNWQKWDAGMMLNEGMFMGSAGWVLKPEGYRSGSTADHQQNAAKHGILDLKIEVFAGQDIPLPPDEEKAHTFKPYVKWELHTENHERIPGEEKSGSVKANEKEYKRKTTTRRGQDPDFGREVIHFTGVRGVVPELSFLRLKVMDDDRLRDDLAAWACFRLDLLEQGYRWIHLYDAHGVATRGALLVRITK</sequence>
<organism evidence="6 7">
    <name type="scientific">Patellaria atrata CBS 101060</name>
    <dbReference type="NCBI Taxonomy" id="1346257"/>
    <lineage>
        <taxon>Eukaryota</taxon>
        <taxon>Fungi</taxon>
        <taxon>Dikarya</taxon>
        <taxon>Ascomycota</taxon>
        <taxon>Pezizomycotina</taxon>
        <taxon>Dothideomycetes</taxon>
        <taxon>Dothideomycetes incertae sedis</taxon>
        <taxon>Patellariales</taxon>
        <taxon>Patellariaceae</taxon>
        <taxon>Patellaria</taxon>
    </lineage>
</organism>
<evidence type="ECO:0000259" key="4">
    <source>
        <dbReference type="PROSITE" id="PS50004"/>
    </source>
</evidence>
<dbReference type="CDD" id="cd08598">
    <property type="entry name" value="PI-PLC1c_yeast"/>
    <property type="match status" value="1"/>
</dbReference>
<dbReference type="PANTHER" id="PTHR10336">
    <property type="entry name" value="PHOSPHOINOSITIDE-SPECIFIC PHOSPHOLIPASE C FAMILY PROTEIN"/>
    <property type="match status" value="1"/>
</dbReference>
<dbReference type="PANTHER" id="PTHR10336:SF82">
    <property type="entry name" value="PHOSPHOINOSITIDE PHOSPHOLIPASE C"/>
    <property type="match status" value="1"/>
</dbReference>
<dbReference type="PRINTS" id="PR00390">
    <property type="entry name" value="PHPHLIPASEC"/>
</dbReference>
<dbReference type="SMART" id="SM00149">
    <property type="entry name" value="PLCYc"/>
    <property type="match status" value="1"/>
</dbReference>
<keyword evidence="2" id="KW-0443">Lipid metabolism</keyword>
<dbReference type="PROSITE" id="PS50004">
    <property type="entry name" value="C2"/>
    <property type="match status" value="1"/>
</dbReference>
<dbReference type="SMART" id="SM00239">
    <property type="entry name" value="C2"/>
    <property type="match status" value="1"/>
</dbReference>
<feature type="compositionally biased region" description="Basic and acidic residues" evidence="3">
    <location>
        <begin position="181"/>
        <end position="193"/>
    </location>
</feature>
<dbReference type="InterPro" id="IPR001192">
    <property type="entry name" value="PI-PLC_fam"/>
</dbReference>
<dbReference type="PROSITE" id="PS50007">
    <property type="entry name" value="PIPLC_X_DOMAIN"/>
    <property type="match status" value="1"/>
</dbReference>
<comment type="catalytic activity">
    <reaction evidence="2">
        <text>a 1,2-diacyl-sn-glycero-3-phospho-(1D-myo-inositol-4,5-bisphosphate) + H2O = 1D-myo-inositol 1,4,5-trisphosphate + a 1,2-diacyl-sn-glycerol + H(+)</text>
        <dbReference type="Rhea" id="RHEA:33179"/>
        <dbReference type="ChEBI" id="CHEBI:15377"/>
        <dbReference type="ChEBI" id="CHEBI:15378"/>
        <dbReference type="ChEBI" id="CHEBI:17815"/>
        <dbReference type="ChEBI" id="CHEBI:58456"/>
        <dbReference type="ChEBI" id="CHEBI:203600"/>
        <dbReference type="EC" id="3.1.4.11"/>
    </reaction>
</comment>
<reference evidence="6" key="1">
    <citation type="journal article" date="2020" name="Stud. Mycol.">
        <title>101 Dothideomycetes genomes: a test case for predicting lifestyles and emergence of pathogens.</title>
        <authorList>
            <person name="Haridas S."/>
            <person name="Albert R."/>
            <person name="Binder M."/>
            <person name="Bloem J."/>
            <person name="Labutti K."/>
            <person name="Salamov A."/>
            <person name="Andreopoulos B."/>
            <person name="Baker S."/>
            <person name="Barry K."/>
            <person name="Bills G."/>
            <person name="Bluhm B."/>
            <person name="Cannon C."/>
            <person name="Castanera R."/>
            <person name="Culley D."/>
            <person name="Daum C."/>
            <person name="Ezra D."/>
            <person name="Gonzalez J."/>
            <person name="Henrissat B."/>
            <person name="Kuo A."/>
            <person name="Liang C."/>
            <person name="Lipzen A."/>
            <person name="Lutzoni F."/>
            <person name="Magnuson J."/>
            <person name="Mondo S."/>
            <person name="Nolan M."/>
            <person name="Ohm R."/>
            <person name="Pangilinan J."/>
            <person name="Park H.-J."/>
            <person name="Ramirez L."/>
            <person name="Alfaro M."/>
            <person name="Sun H."/>
            <person name="Tritt A."/>
            <person name="Yoshinaga Y."/>
            <person name="Zwiers L.-H."/>
            <person name="Turgeon B."/>
            <person name="Goodwin S."/>
            <person name="Spatafora J."/>
            <person name="Crous P."/>
            <person name="Grigoriev I."/>
        </authorList>
    </citation>
    <scope>NUCLEOTIDE SEQUENCE</scope>
    <source>
        <strain evidence="6">CBS 101060</strain>
    </source>
</reference>
<feature type="region of interest" description="Disordered" evidence="3">
    <location>
        <begin position="314"/>
        <end position="351"/>
    </location>
</feature>
<dbReference type="GO" id="GO:0016042">
    <property type="term" value="P:lipid catabolic process"/>
    <property type="evidence" value="ECO:0007669"/>
    <property type="project" value="UniProtKB-KW"/>
</dbReference>
<feature type="domain" description="PI-PLC Y-box" evidence="5">
    <location>
        <begin position="361"/>
        <end position="474"/>
    </location>
</feature>
<keyword evidence="7" id="KW-1185">Reference proteome</keyword>
<feature type="region of interest" description="Disordered" evidence="3">
    <location>
        <begin position="176"/>
        <end position="209"/>
    </location>
</feature>
<dbReference type="InterPro" id="IPR035892">
    <property type="entry name" value="C2_domain_sf"/>
</dbReference>
<dbReference type="InterPro" id="IPR001711">
    <property type="entry name" value="PLipase_C_Pinositol-sp_Y"/>
</dbReference>
<feature type="region of interest" description="Disordered" evidence="3">
    <location>
        <begin position="531"/>
        <end position="558"/>
    </location>
</feature>
<dbReference type="GO" id="GO:0004435">
    <property type="term" value="F:phosphatidylinositol-4,5-bisphosphate phospholipase C activity"/>
    <property type="evidence" value="ECO:0007669"/>
    <property type="project" value="UniProtKB-EC"/>
</dbReference>
<dbReference type="InterPro" id="IPR017946">
    <property type="entry name" value="PLC-like_Pdiesterase_TIM-brl"/>
</dbReference>
<dbReference type="Pfam" id="PF00387">
    <property type="entry name" value="PI-PLC-Y"/>
    <property type="match status" value="1"/>
</dbReference>
<protein>
    <recommendedName>
        <fullName evidence="2">Phosphoinositide phospholipase C</fullName>
        <ecNumber evidence="2">3.1.4.11</ecNumber>
    </recommendedName>
</protein>
<evidence type="ECO:0000256" key="2">
    <source>
        <dbReference type="RuleBase" id="RU361133"/>
    </source>
</evidence>
<feature type="non-terminal residue" evidence="6">
    <location>
        <position position="633"/>
    </location>
</feature>
<dbReference type="SUPFAM" id="SSF49562">
    <property type="entry name" value="C2 domain (Calcium/lipid-binding domain, CaLB)"/>
    <property type="match status" value="1"/>
</dbReference>
<dbReference type="SUPFAM" id="SSF51695">
    <property type="entry name" value="PLC-like phosphodiesterases"/>
    <property type="match status" value="1"/>
</dbReference>
<dbReference type="GO" id="GO:0051209">
    <property type="term" value="P:release of sequestered calcium ion into cytosol"/>
    <property type="evidence" value="ECO:0007669"/>
    <property type="project" value="TreeGrafter"/>
</dbReference>
<accession>A0A9P4VMU0</accession>
<evidence type="ECO:0000313" key="7">
    <source>
        <dbReference type="Proteomes" id="UP000799429"/>
    </source>
</evidence>
<keyword evidence="2" id="KW-0442">Lipid degradation</keyword>
<dbReference type="SMART" id="SM00148">
    <property type="entry name" value="PLCXc"/>
    <property type="match status" value="1"/>
</dbReference>
<evidence type="ECO:0000256" key="1">
    <source>
        <dbReference type="ARBA" id="ARBA00023224"/>
    </source>
</evidence>
<proteinExistence type="predicted"/>
<dbReference type="Gene3D" id="2.60.40.150">
    <property type="entry name" value="C2 domain"/>
    <property type="match status" value="1"/>
</dbReference>
<dbReference type="PROSITE" id="PS50008">
    <property type="entry name" value="PIPLC_Y_DOMAIN"/>
    <property type="match status" value="1"/>
</dbReference>
<dbReference type="Pfam" id="PF00388">
    <property type="entry name" value="PI-PLC-X"/>
    <property type="match status" value="1"/>
</dbReference>
<keyword evidence="2" id="KW-0378">Hydrolase</keyword>
<dbReference type="EC" id="3.1.4.11" evidence="2"/>
<comment type="caution">
    <text evidence="6">The sequence shown here is derived from an EMBL/GenBank/DDBJ whole genome shotgun (WGS) entry which is preliminary data.</text>
</comment>
<dbReference type="CDD" id="cd00275">
    <property type="entry name" value="C2_PLC_like"/>
    <property type="match status" value="1"/>
</dbReference>
<dbReference type="InterPro" id="IPR000909">
    <property type="entry name" value="PLipase_C_PInositol-sp_X_dom"/>
</dbReference>
<dbReference type="AlphaFoldDB" id="A0A9P4VMU0"/>
<feature type="non-terminal residue" evidence="6">
    <location>
        <position position="1"/>
    </location>
</feature>
<evidence type="ECO:0000259" key="5">
    <source>
        <dbReference type="PROSITE" id="PS50008"/>
    </source>
</evidence>
<keyword evidence="1" id="KW-0807">Transducer</keyword>
<dbReference type="GO" id="GO:0048015">
    <property type="term" value="P:phosphatidylinositol-mediated signaling"/>
    <property type="evidence" value="ECO:0007669"/>
    <property type="project" value="TreeGrafter"/>
</dbReference>
<dbReference type="Gene3D" id="3.20.20.190">
    <property type="entry name" value="Phosphatidylinositol (PI) phosphodiesterase"/>
    <property type="match status" value="1"/>
</dbReference>
<evidence type="ECO:0000313" key="6">
    <source>
        <dbReference type="EMBL" id="KAF2835560.1"/>
    </source>
</evidence>
<dbReference type="InterPro" id="IPR000008">
    <property type="entry name" value="C2_dom"/>
</dbReference>
<name>A0A9P4VMU0_9PEZI</name>
<dbReference type="OrthoDB" id="269822at2759"/>
<feature type="domain" description="C2" evidence="4">
    <location>
        <begin position="474"/>
        <end position="617"/>
    </location>
</feature>
<gene>
    <name evidence="6" type="ORF">M501DRAFT_906851</name>
</gene>
<dbReference type="Proteomes" id="UP000799429">
    <property type="component" value="Unassembled WGS sequence"/>
</dbReference>
<dbReference type="EMBL" id="MU006108">
    <property type="protein sequence ID" value="KAF2835560.1"/>
    <property type="molecule type" value="Genomic_DNA"/>
</dbReference>
<evidence type="ECO:0000256" key="3">
    <source>
        <dbReference type="SAM" id="MobiDB-lite"/>
    </source>
</evidence>
<dbReference type="Pfam" id="PF00168">
    <property type="entry name" value="C2"/>
    <property type="match status" value="1"/>
</dbReference>